<proteinExistence type="predicted"/>
<comment type="caution">
    <text evidence="2">The sequence shown here is derived from an EMBL/GenBank/DDBJ whole genome shotgun (WGS) entry which is preliminary data.</text>
</comment>
<accession>A0AAN6TE80</accession>
<dbReference type="EMBL" id="MU853341">
    <property type="protein sequence ID" value="KAK4112773.1"/>
    <property type="molecule type" value="Genomic_DNA"/>
</dbReference>
<evidence type="ECO:0000313" key="3">
    <source>
        <dbReference type="Proteomes" id="UP001302812"/>
    </source>
</evidence>
<evidence type="ECO:0000313" key="2">
    <source>
        <dbReference type="EMBL" id="KAK4112773.1"/>
    </source>
</evidence>
<protein>
    <submittedName>
        <fullName evidence="2">Uncharacterized protein</fullName>
    </submittedName>
</protein>
<dbReference type="AlphaFoldDB" id="A0AAN6TE80"/>
<organism evidence="2 3">
    <name type="scientific">Canariomyces notabilis</name>
    <dbReference type="NCBI Taxonomy" id="2074819"/>
    <lineage>
        <taxon>Eukaryota</taxon>
        <taxon>Fungi</taxon>
        <taxon>Dikarya</taxon>
        <taxon>Ascomycota</taxon>
        <taxon>Pezizomycotina</taxon>
        <taxon>Sordariomycetes</taxon>
        <taxon>Sordariomycetidae</taxon>
        <taxon>Sordariales</taxon>
        <taxon>Chaetomiaceae</taxon>
        <taxon>Canariomyces</taxon>
    </lineage>
</organism>
<name>A0AAN6TE80_9PEZI</name>
<dbReference type="GeneID" id="89935685"/>
<dbReference type="Proteomes" id="UP001302812">
    <property type="component" value="Unassembled WGS sequence"/>
</dbReference>
<sequence>MDIHALLGRLRAVFRRKPAQLGEAINRWLSGFKLKGSPGQESVILHHGPTSAETDYDFPKTITREELLSSAISQDASLFFTILPLEIRRMIYREVWSAYLKPRRLSPSSPGSDLRLHIYANGSDRVNLGHTTCEVHPGEPTQEDAWVTSPWPFENHGSNPSRMPPRWFWFAWVMRLNWGKHWQCQHAIQKRWDPMTGYAEPAEKAPFLAVFLTCKEMYLEAIVSFFETVTPIFTFSVDAHRFFIRRPHSFLGELKSLELSFNNPNDHLYLTRRYQSSTSVRSAATGDDSNDSLLQSILALPDPNAGPDEDESAGNDGLFGQNMWINVLQGVRAACPKLKDLTITIGGKISRDAVLAGFGWIDRDEGYDSEPGSDERDGDDALSGERWELPGKMAITFKPNGETYIQEKGRLVLQAPEQVTV</sequence>
<feature type="region of interest" description="Disordered" evidence="1">
    <location>
        <begin position="365"/>
        <end position="385"/>
    </location>
</feature>
<gene>
    <name evidence="2" type="ORF">N656DRAFT_709028</name>
</gene>
<evidence type="ECO:0000256" key="1">
    <source>
        <dbReference type="SAM" id="MobiDB-lite"/>
    </source>
</evidence>
<feature type="compositionally biased region" description="Acidic residues" evidence="1">
    <location>
        <begin position="367"/>
        <end position="382"/>
    </location>
</feature>
<reference evidence="2" key="1">
    <citation type="journal article" date="2023" name="Mol. Phylogenet. Evol.">
        <title>Genome-scale phylogeny and comparative genomics of the fungal order Sordariales.</title>
        <authorList>
            <person name="Hensen N."/>
            <person name="Bonometti L."/>
            <person name="Westerberg I."/>
            <person name="Brannstrom I.O."/>
            <person name="Guillou S."/>
            <person name="Cros-Aarteil S."/>
            <person name="Calhoun S."/>
            <person name="Haridas S."/>
            <person name="Kuo A."/>
            <person name="Mondo S."/>
            <person name="Pangilinan J."/>
            <person name="Riley R."/>
            <person name="LaButti K."/>
            <person name="Andreopoulos B."/>
            <person name="Lipzen A."/>
            <person name="Chen C."/>
            <person name="Yan M."/>
            <person name="Daum C."/>
            <person name="Ng V."/>
            <person name="Clum A."/>
            <person name="Steindorff A."/>
            <person name="Ohm R.A."/>
            <person name="Martin F."/>
            <person name="Silar P."/>
            <person name="Natvig D.O."/>
            <person name="Lalanne C."/>
            <person name="Gautier V."/>
            <person name="Ament-Velasquez S.L."/>
            <person name="Kruys A."/>
            <person name="Hutchinson M.I."/>
            <person name="Powell A.J."/>
            <person name="Barry K."/>
            <person name="Miller A.N."/>
            <person name="Grigoriev I.V."/>
            <person name="Debuchy R."/>
            <person name="Gladieux P."/>
            <person name="Hiltunen Thoren M."/>
            <person name="Johannesson H."/>
        </authorList>
    </citation>
    <scope>NUCLEOTIDE SEQUENCE</scope>
    <source>
        <strain evidence="2">CBS 508.74</strain>
    </source>
</reference>
<reference evidence="2" key="2">
    <citation type="submission" date="2023-05" db="EMBL/GenBank/DDBJ databases">
        <authorList>
            <consortium name="Lawrence Berkeley National Laboratory"/>
            <person name="Steindorff A."/>
            <person name="Hensen N."/>
            <person name="Bonometti L."/>
            <person name="Westerberg I."/>
            <person name="Brannstrom I.O."/>
            <person name="Guillou S."/>
            <person name="Cros-Aarteil S."/>
            <person name="Calhoun S."/>
            <person name="Haridas S."/>
            <person name="Kuo A."/>
            <person name="Mondo S."/>
            <person name="Pangilinan J."/>
            <person name="Riley R."/>
            <person name="Labutti K."/>
            <person name="Andreopoulos B."/>
            <person name="Lipzen A."/>
            <person name="Chen C."/>
            <person name="Yanf M."/>
            <person name="Daum C."/>
            <person name="Ng V."/>
            <person name="Clum A."/>
            <person name="Ohm R."/>
            <person name="Martin F."/>
            <person name="Silar P."/>
            <person name="Natvig D."/>
            <person name="Lalanne C."/>
            <person name="Gautier V."/>
            <person name="Ament-Velasquez S.L."/>
            <person name="Kruys A."/>
            <person name="Hutchinson M.I."/>
            <person name="Powell A.J."/>
            <person name="Barry K."/>
            <person name="Miller A.N."/>
            <person name="Grigoriev I.V."/>
            <person name="Debuchy R."/>
            <person name="Gladieux P."/>
            <person name="Thoren M.H."/>
            <person name="Johannesson H."/>
        </authorList>
    </citation>
    <scope>NUCLEOTIDE SEQUENCE</scope>
    <source>
        <strain evidence="2">CBS 508.74</strain>
    </source>
</reference>
<keyword evidence="3" id="KW-1185">Reference proteome</keyword>
<dbReference type="RefSeq" id="XP_064670343.1">
    <property type="nucleotide sequence ID" value="XM_064811560.1"/>
</dbReference>